<feature type="region of interest" description="Disordered" evidence="4">
    <location>
        <begin position="437"/>
        <end position="481"/>
    </location>
</feature>
<feature type="region of interest" description="Disordered" evidence="4">
    <location>
        <begin position="342"/>
        <end position="363"/>
    </location>
</feature>
<accession>A0ABD1LEY0</accession>
<feature type="compositionally biased region" description="Low complexity" evidence="4">
    <location>
        <begin position="459"/>
        <end position="470"/>
    </location>
</feature>
<feature type="coiled-coil region" evidence="3">
    <location>
        <begin position="83"/>
        <end position="225"/>
    </location>
</feature>
<dbReference type="Proteomes" id="UP001603857">
    <property type="component" value="Unassembled WGS sequence"/>
</dbReference>
<evidence type="ECO:0000256" key="2">
    <source>
        <dbReference type="ARBA" id="ARBA00023054"/>
    </source>
</evidence>
<keyword evidence="2 3" id="KW-0175">Coiled coil</keyword>
<comment type="similarity">
    <text evidence="1">Belongs to the WEB family.</text>
</comment>
<evidence type="ECO:0000256" key="1">
    <source>
        <dbReference type="ARBA" id="ARBA00005485"/>
    </source>
</evidence>
<reference evidence="5 6" key="1">
    <citation type="submission" date="2024-08" db="EMBL/GenBank/DDBJ databases">
        <title>Insights into the chromosomal genome structure of Flemingia macrophylla.</title>
        <authorList>
            <person name="Ding Y."/>
            <person name="Zhao Y."/>
            <person name="Bi W."/>
            <person name="Wu M."/>
            <person name="Zhao G."/>
            <person name="Gong Y."/>
            <person name="Li W."/>
            <person name="Zhang P."/>
        </authorList>
    </citation>
    <scope>NUCLEOTIDE SEQUENCE [LARGE SCALE GENOMIC DNA]</scope>
    <source>
        <strain evidence="5">DYQJB</strain>
        <tissue evidence="5">Leaf</tissue>
    </source>
</reference>
<comment type="caution">
    <text evidence="5">The sequence shown here is derived from an EMBL/GenBank/DDBJ whole genome shotgun (WGS) entry which is preliminary data.</text>
</comment>
<dbReference type="PANTHER" id="PTHR32054">
    <property type="entry name" value="HEAVY CHAIN, PUTATIVE, EXPRESSED-RELATED-RELATED"/>
    <property type="match status" value="1"/>
</dbReference>
<keyword evidence="6" id="KW-1185">Reference proteome</keyword>
<name>A0ABD1LEY0_9FABA</name>
<evidence type="ECO:0000256" key="4">
    <source>
        <dbReference type="SAM" id="MobiDB-lite"/>
    </source>
</evidence>
<protein>
    <submittedName>
        <fullName evidence="5">Uncharacterized protein</fullName>
    </submittedName>
</protein>
<gene>
    <name evidence="5" type="ORF">Fmac_026453</name>
</gene>
<feature type="compositionally biased region" description="Basic and acidic residues" evidence="4">
    <location>
        <begin position="349"/>
        <end position="363"/>
    </location>
</feature>
<evidence type="ECO:0000313" key="6">
    <source>
        <dbReference type="Proteomes" id="UP001603857"/>
    </source>
</evidence>
<sequence length="481" mass="54387">MIDRYLNLIFICQSGCEKKLEELTKELANCKVQLEAKQAAHMQALLKMEHSQKMIQELGTLLRNSDIERNKNVSECSACRACKDELESKVKEMADQNSETTKVRNQLSHVLSELKATQRELLNKETEIVAARDSELKALANAKQLESALEVEKEHKEELLQQVKELTEAIHNSKLAAITAEKEKSAILSEKDEKIELATKATAQVQQQLEDMREHVEMLQGLQNQLMDNKSTTLVDYLALEPMQANETLILSEDSAPKGVNNLDQLNIDMELKERKIMDQSVYIEALEMELSRLKQELSVANKSLRSELDEVRAKQNMKREIDIEAEVEIALLKSQLQEHGLANKNGHSKSEAEERNSENNDDHATSKYYFEKTKGAQGLAGEVGRLSELALVKKELENASVKIAELRARAEQALSRAEFAENAKAALEDKIRRHRENRQRRRAALTALREESTPKPFSPSSSYGTPGSYQPLGKVLNMKL</sequence>
<feature type="coiled-coil region" evidence="3">
    <location>
        <begin position="13"/>
        <end position="40"/>
    </location>
</feature>
<dbReference type="AlphaFoldDB" id="A0ABD1LEY0"/>
<proteinExistence type="inferred from homology"/>
<dbReference type="EMBL" id="JBGMDY010000009">
    <property type="protein sequence ID" value="KAL2322074.1"/>
    <property type="molecule type" value="Genomic_DNA"/>
</dbReference>
<feature type="coiled-coil region" evidence="3">
    <location>
        <begin position="277"/>
        <end position="315"/>
    </location>
</feature>
<dbReference type="PANTHER" id="PTHR32054:SF17">
    <property type="entry name" value="EXPRESSED PROTEIN"/>
    <property type="match status" value="1"/>
</dbReference>
<evidence type="ECO:0000313" key="5">
    <source>
        <dbReference type="EMBL" id="KAL2322074.1"/>
    </source>
</evidence>
<evidence type="ECO:0000256" key="3">
    <source>
        <dbReference type="SAM" id="Coils"/>
    </source>
</evidence>
<organism evidence="5 6">
    <name type="scientific">Flemingia macrophylla</name>
    <dbReference type="NCBI Taxonomy" id="520843"/>
    <lineage>
        <taxon>Eukaryota</taxon>
        <taxon>Viridiplantae</taxon>
        <taxon>Streptophyta</taxon>
        <taxon>Embryophyta</taxon>
        <taxon>Tracheophyta</taxon>
        <taxon>Spermatophyta</taxon>
        <taxon>Magnoliopsida</taxon>
        <taxon>eudicotyledons</taxon>
        <taxon>Gunneridae</taxon>
        <taxon>Pentapetalae</taxon>
        <taxon>rosids</taxon>
        <taxon>fabids</taxon>
        <taxon>Fabales</taxon>
        <taxon>Fabaceae</taxon>
        <taxon>Papilionoideae</taxon>
        <taxon>50 kb inversion clade</taxon>
        <taxon>NPAAA clade</taxon>
        <taxon>indigoferoid/millettioid clade</taxon>
        <taxon>Phaseoleae</taxon>
        <taxon>Flemingia</taxon>
    </lineage>
</organism>